<organism evidence="1">
    <name type="scientific">marine metagenome</name>
    <dbReference type="NCBI Taxonomy" id="408172"/>
    <lineage>
        <taxon>unclassified sequences</taxon>
        <taxon>metagenomes</taxon>
        <taxon>ecological metagenomes</taxon>
    </lineage>
</organism>
<proteinExistence type="predicted"/>
<evidence type="ECO:0000313" key="1">
    <source>
        <dbReference type="EMBL" id="SVA04347.1"/>
    </source>
</evidence>
<dbReference type="AlphaFoldDB" id="A0A381SPQ2"/>
<sequence length="158" mass="17135">VTNRLLVATDKKPNPFNDVVNYFTKDNAVAYVAGGVVNTLAHKLSGKTTTEKIDVNNANHVGICGTTAVDGKMMSIEDMKKDPNTRPGLLIVTSCVDTTGSVAEKPTKTIDSLALYNIDKDDNDVRLILANGDVPRQAEGDSTFINILGERFGLRRKR</sequence>
<dbReference type="EMBL" id="UINC01003216">
    <property type="protein sequence ID" value="SVA04347.1"/>
    <property type="molecule type" value="Genomic_DNA"/>
</dbReference>
<name>A0A381SPQ2_9ZZZZ</name>
<feature type="non-terminal residue" evidence="1">
    <location>
        <position position="1"/>
    </location>
</feature>
<protein>
    <submittedName>
        <fullName evidence="1">Uncharacterized protein</fullName>
    </submittedName>
</protein>
<gene>
    <name evidence="1" type="ORF">METZ01_LOCUS57201</name>
</gene>
<reference evidence="1" key="1">
    <citation type="submission" date="2018-05" db="EMBL/GenBank/DDBJ databases">
        <authorList>
            <person name="Lanie J.A."/>
            <person name="Ng W.-L."/>
            <person name="Kazmierczak K.M."/>
            <person name="Andrzejewski T.M."/>
            <person name="Davidsen T.M."/>
            <person name="Wayne K.J."/>
            <person name="Tettelin H."/>
            <person name="Glass J.I."/>
            <person name="Rusch D."/>
            <person name="Podicherti R."/>
            <person name="Tsui H.-C.T."/>
            <person name="Winkler M.E."/>
        </authorList>
    </citation>
    <scope>NUCLEOTIDE SEQUENCE</scope>
</reference>
<accession>A0A381SPQ2</accession>